<dbReference type="InParanoid" id="B7P8U0"/>
<keyword evidence="4" id="KW-1185">Reference proteome</keyword>
<dbReference type="AlphaFoldDB" id="B7P8U0"/>
<dbReference type="EMBL" id="ABJB010512297">
    <property type="status" value="NOT_ANNOTATED_CDS"/>
    <property type="molecule type" value="Genomic_DNA"/>
</dbReference>
<accession>B7P8U0</accession>
<dbReference type="SUPFAM" id="SSF55729">
    <property type="entry name" value="Acyl-CoA N-acyltransferases (Nat)"/>
    <property type="match status" value="1"/>
</dbReference>
<dbReference type="EMBL" id="DS660002">
    <property type="protein sequence ID" value="EEC03012.1"/>
    <property type="molecule type" value="Genomic_DNA"/>
</dbReference>
<dbReference type="VEuPathDB" id="VectorBase:ISCP_037876"/>
<feature type="domain" description="YitH/HolE acetyltransferase (GNAT)" evidence="1">
    <location>
        <begin position="108"/>
        <end position="236"/>
    </location>
</feature>
<dbReference type="OrthoDB" id="5771378at2759"/>
<dbReference type="InterPro" id="IPR052729">
    <property type="entry name" value="Acyl/Acetyltrans_Enzymes"/>
</dbReference>
<organism>
    <name type="scientific">Ixodes scapularis</name>
    <name type="common">Black-legged tick</name>
    <name type="synonym">Deer tick</name>
    <dbReference type="NCBI Taxonomy" id="6945"/>
    <lineage>
        <taxon>Eukaryota</taxon>
        <taxon>Metazoa</taxon>
        <taxon>Ecdysozoa</taxon>
        <taxon>Arthropoda</taxon>
        <taxon>Chelicerata</taxon>
        <taxon>Arachnida</taxon>
        <taxon>Acari</taxon>
        <taxon>Parasitiformes</taxon>
        <taxon>Ixodida</taxon>
        <taxon>Ixodoidea</taxon>
        <taxon>Ixodidae</taxon>
        <taxon>Ixodinae</taxon>
        <taxon>Ixodes</taxon>
    </lineage>
</organism>
<dbReference type="EnsemblMetazoa" id="ISCW002134-RA">
    <property type="protein sequence ID" value="ISCW002134-PA"/>
    <property type="gene ID" value="ISCW002134"/>
</dbReference>
<evidence type="ECO:0000313" key="3">
    <source>
        <dbReference type="EnsemblMetazoa" id="ISCW002134-PA"/>
    </source>
</evidence>
<dbReference type="Pfam" id="PF18014">
    <property type="entry name" value="Acetyltransf_18"/>
    <property type="match status" value="1"/>
</dbReference>
<dbReference type="STRING" id="6945.B7P8U0"/>
<dbReference type="InterPro" id="IPR016181">
    <property type="entry name" value="Acyl_CoA_acyltransferase"/>
</dbReference>
<evidence type="ECO:0000259" key="1">
    <source>
        <dbReference type="Pfam" id="PF18014"/>
    </source>
</evidence>
<reference evidence="2 4" key="1">
    <citation type="submission" date="2008-03" db="EMBL/GenBank/DDBJ databases">
        <title>Annotation of Ixodes scapularis.</title>
        <authorList>
            <consortium name="Ixodes scapularis Genome Project Consortium"/>
            <person name="Caler E."/>
            <person name="Hannick L.I."/>
            <person name="Bidwell S."/>
            <person name="Joardar V."/>
            <person name="Thiagarajan M."/>
            <person name="Amedeo P."/>
            <person name="Galinsky K.J."/>
            <person name="Schobel S."/>
            <person name="Inman J."/>
            <person name="Hostetler J."/>
            <person name="Miller J."/>
            <person name="Hammond M."/>
            <person name="Megy K."/>
            <person name="Lawson D."/>
            <person name="Kodira C."/>
            <person name="Sutton G."/>
            <person name="Meyer J."/>
            <person name="Hill C.A."/>
            <person name="Birren B."/>
            <person name="Nene V."/>
            <person name="Collins F."/>
            <person name="Alarcon-Chaidez F."/>
            <person name="Wikel S."/>
            <person name="Strausberg R."/>
        </authorList>
    </citation>
    <scope>NUCLEOTIDE SEQUENCE [LARGE SCALE GENOMIC DNA]</scope>
    <source>
        <strain evidence="4">Wikel</strain>
        <strain evidence="2">Wikel colony</strain>
    </source>
</reference>
<dbReference type="PANTHER" id="PTHR47237">
    <property type="entry name" value="SLL0310 PROTEIN"/>
    <property type="match status" value="1"/>
</dbReference>
<dbReference type="VEuPathDB" id="VectorBase:ISCI002134"/>
<evidence type="ECO:0000313" key="2">
    <source>
        <dbReference type="EMBL" id="EEC03012.1"/>
    </source>
</evidence>
<dbReference type="Proteomes" id="UP000001555">
    <property type="component" value="Unassembled WGS sequence"/>
</dbReference>
<dbReference type="InterPro" id="IPR041496">
    <property type="entry name" value="YitH/HolE_GNAT"/>
</dbReference>
<dbReference type="VEuPathDB" id="VectorBase:ISCW002134"/>
<evidence type="ECO:0000313" key="4">
    <source>
        <dbReference type="Proteomes" id="UP000001555"/>
    </source>
</evidence>
<gene>
    <name evidence="2" type="ORF">IscW_ISCW002134</name>
</gene>
<dbReference type="HOGENOM" id="CLU_077788_0_0_1"/>
<protein>
    <recommendedName>
        <fullName evidence="1">YitH/HolE acetyltransferase (GNAT) domain-containing protein</fullName>
    </recommendedName>
</protein>
<proteinExistence type="predicted"/>
<name>B7P8U0_IXOSC</name>
<reference evidence="3" key="2">
    <citation type="submission" date="2020-05" db="UniProtKB">
        <authorList>
            <consortium name="EnsemblMetazoa"/>
        </authorList>
    </citation>
    <scope>IDENTIFICATION</scope>
    <source>
        <strain evidence="3">wikel</strain>
    </source>
</reference>
<dbReference type="PaxDb" id="6945-B7P8U0"/>
<sequence length="246" mass="27442">MLVGTCCCVMQHPSLFSIGFYYVRRKLRGCGFGLRLWTAMSQRLGDSNASLNCTAKELGLYRNRLGYPFVQPWAILVYVSSALTPEKLPEPSNELRVVPVDRTLLPHVIAYDTSVHCYDRTETVTLTVRDANGLTRAVVQRKSGQDVVCGFGRIGRCTLGGAIVGPIYAEHPDFAGVLLRTLVEGYPLARDRLCIKVLGCNPGGTRLAQTLGFVDCTEVLRCYRKQNVHVRFEEIYVVHDISFCTF</sequence>
<dbReference type="PANTHER" id="PTHR47237:SF1">
    <property type="entry name" value="SLL0310 PROTEIN"/>
    <property type="match status" value="1"/>
</dbReference>
<dbReference type="Gene3D" id="3.40.630.90">
    <property type="match status" value="1"/>
</dbReference>